<dbReference type="AlphaFoldDB" id="A0AAV7V017"/>
<dbReference type="Proteomes" id="UP001066276">
    <property type="component" value="Chromosome 2_2"/>
</dbReference>
<accession>A0AAV7V017</accession>
<sequence>MRVKRKPRQTGLRYLLFFPAKLKFMVGRPFFFYRSRRCLGLGGQRCYETATLTLPMPQRKSAHSSRKRNYGSHAAAAVQVCGGPTPEQSKEEQAQALTDTTNLWVERRSPLQEMGLLK</sequence>
<dbReference type="EMBL" id="JANPWB010000004">
    <property type="protein sequence ID" value="KAJ1193931.1"/>
    <property type="molecule type" value="Genomic_DNA"/>
</dbReference>
<evidence type="ECO:0000313" key="2">
    <source>
        <dbReference type="Proteomes" id="UP001066276"/>
    </source>
</evidence>
<keyword evidence="2" id="KW-1185">Reference proteome</keyword>
<reference evidence="1" key="1">
    <citation type="journal article" date="2022" name="bioRxiv">
        <title>Sequencing and chromosome-scale assembly of the giantPleurodeles waltlgenome.</title>
        <authorList>
            <person name="Brown T."/>
            <person name="Elewa A."/>
            <person name="Iarovenko S."/>
            <person name="Subramanian E."/>
            <person name="Araus A.J."/>
            <person name="Petzold A."/>
            <person name="Susuki M."/>
            <person name="Suzuki K.-i.T."/>
            <person name="Hayashi T."/>
            <person name="Toyoda A."/>
            <person name="Oliveira C."/>
            <person name="Osipova E."/>
            <person name="Leigh N.D."/>
            <person name="Simon A."/>
            <person name="Yun M.H."/>
        </authorList>
    </citation>
    <scope>NUCLEOTIDE SEQUENCE</scope>
    <source>
        <strain evidence="1">20211129_DDA</strain>
        <tissue evidence="1">Liver</tissue>
    </source>
</reference>
<protein>
    <submittedName>
        <fullName evidence="1">Uncharacterized protein</fullName>
    </submittedName>
</protein>
<comment type="caution">
    <text evidence="1">The sequence shown here is derived from an EMBL/GenBank/DDBJ whole genome shotgun (WGS) entry which is preliminary data.</text>
</comment>
<gene>
    <name evidence="1" type="ORF">NDU88_003226</name>
</gene>
<organism evidence="1 2">
    <name type="scientific">Pleurodeles waltl</name>
    <name type="common">Iberian ribbed newt</name>
    <dbReference type="NCBI Taxonomy" id="8319"/>
    <lineage>
        <taxon>Eukaryota</taxon>
        <taxon>Metazoa</taxon>
        <taxon>Chordata</taxon>
        <taxon>Craniata</taxon>
        <taxon>Vertebrata</taxon>
        <taxon>Euteleostomi</taxon>
        <taxon>Amphibia</taxon>
        <taxon>Batrachia</taxon>
        <taxon>Caudata</taxon>
        <taxon>Salamandroidea</taxon>
        <taxon>Salamandridae</taxon>
        <taxon>Pleurodelinae</taxon>
        <taxon>Pleurodeles</taxon>
    </lineage>
</organism>
<evidence type="ECO:0000313" key="1">
    <source>
        <dbReference type="EMBL" id="KAJ1193931.1"/>
    </source>
</evidence>
<proteinExistence type="predicted"/>
<name>A0AAV7V017_PLEWA</name>